<organism evidence="2 3">
    <name type="scientific">Flavivirga aquatica</name>
    <dbReference type="NCBI Taxonomy" id="1849968"/>
    <lineage>
        <taxon>Bacteria</taxon>
        <taxon>Pseudomonadati</taxon>
        <taxon>Bacteroidota</taxon>
        <taxon>Flavobacteriia</taxon>
        <taxon>Flavobacteriales</taxon>
        <taxon>Flavobacteriaceae</taxon>
        <taxon>Flavivirga</taxon>
    </lineage>
</organism>
<feature type="transmembrane region" description="Helical" evidence="1">
    <location>
        <begin position="32"/>
        <end position="53"/>
    </location>
</feature>
<dbReference type="Proteomes" id="UP000095713">
    <property type="component" value="Unassembled WGS sequence"/>
</dbReference>
<dbReference type="AlphaFoldDB" id="A0A1E5T8C7"/>
<feature type="transmembrane region" description="Helical" evidence="1">
    <location>
        <begin position="89"/>
        <end position="110"/>
    </location>
</feature>
<reference evidence="2 3" key="1">
    <citation type="submission" date="2016-05" db="EMBL/GenBank/DDBJ databases">
        <title>Draft Genome Sequence of Algibacter sp. Strain SK-16 Isolated from the Surface Water of Aburatsubo Inlet.</title>
        <authorList>
            <person name="Wong S.-K."/>
            <person name="Yoshizawa S."/>
            <person name="Nakajima Y."/>
            <person name="Ogura Y."/>
            <person name="Tetsuya H."/>
            <person name="Hamasaki K."/>
        </authorList>
    </citation>
    <scope>NUCLEOTIDE SEQUENCE [LARGE SCALE GENOMIC DNA]</scope>
    <source>
        <strain evidence="2 3">SK-16</strain>
    </source>
</reference>
<dbReference type="EMBL" id="MDJD01000047">
    <property type="protein sequence ID" value="OEK07632.1"/>
    <property type="molecule type" value="Genomic_DNA"/>
</dbReference>
<evidence type="ECO:0000313" key="2">
    <source>
        <dbReference type="EMBL" id="OEK07632.1"/>
    </source>
</evidence>
<evidence type="ECO:0000313" key="3">
    <source>
        <dbReference type="Proteomes" id="UP000095713"/>
    </source>
</evidence>
<comment type="caution">
    <text evidence="2">The sequence shown here is derived from an EMBL/GenBank/DDBJ whole genome shotgun (WGS) entry which is preliminary data.</text>
</comment>
<keyword evidence="3" id="KW-1185">Reference proteome</keyword>
<gene>
    <name evidence="2" type="ORF">A8C32_17705</name>
</gene>
<keyword evidence="1" id="KW-0812">Transmembrane</keyword>
<protein>
    <submittedName>
        <fullName evidence="2">Uncharacterized protein</fullName>
    </submittedName>
</protein>
<feature type="transmembrane region" description="Helical" evidence="1">
    <location>
        <begin position="60"/>
        <end position="77"/>
    </location>
</feature>
<keyword evidence="1" id="KW-0472">Membrane</keyword>
<keyword evidence="1" id="KW-1133">Transmembrane helix</keyword>
<dbReference type="OrthoDB" id="1162421at2"/>
<proteinExistence type="predicted"/>
<sequence length="155" mass="18658">MSGVILFSDKILNYYNVNANIEFRYYLDLESFIWHVSQTISPIIILLAFALWLKNRIVKYSLLAPLSIYSIQVMYILRDEHYIAKDYFWFYTIFFVVTLIFCYYFLSIFIKKHALKVSLLKLNIKDLISYIFKVEKDKTVNENEMWNVLEKVSDE</sequence>
<name>A0A1E5T8C7_9FLAO</name>
<accession>A0A1E5T8C7</accession>
<evidence type="ECO:0000256" key="1">
    <source>
        <dbReference type="SAM" id="Phobius"/>
    </source>
</evidence>